<reference evidence="3" key="1">
    <citation type="submission" date="2014-09" db="EMBL/GenBank/DDBJ databases">
        <authorList>
            <person name="Magalhaes I.L.F."/>
            <person name="Oliveira U."/>
            <person name="Santos F.R."/>
            <person name="Vidigal T.H.D.A."/>
            <person name="Brescovit A.D."/>
            <person name="Santos A.J."/>
        </authorList>
    </citation>
    <scope>NUCLEOTIDE SEQUENCE</scope>
    <source>
        <tissue evidence="3">Shoot tissue taken approximately 20 cm above the soil surface</tissue>
    </source>
</reference>
<dbReference type="AlphaFoldDB" id="A0A0A9AU94"/>
<evidence type="ECO:0000256" key="1">
    <source>
        <dbReference type="SAM" id="MobiDB-lite"/>
    </source>
</evidence>
<proteinExistence type="predicted"/>
<reference evidence="3" key="2">
    <citation type="journal article" date="2015" name="Data Brief">
        <title>Shoot transcriptome of the giant reed, Arundo donax.</title>
        <authorList>
            <person name="Barrero R.A."/>
            <person name="Guerrero F.D."/>
            <person name="Moolhuijzen P."/>
            <person name="Goolsby J.A."/>
            <person name="Tidwell J."/>
            <person name="Bellgard S.E."/>
            <person name="Bellgard M.I."/>
        </authorList>
    </citation>
    <scope>NUCLEOTIDE SEQUENCE</scope>
    <source>
        <tissue evidence="3">Shoot tissue taken approximately 20 cm above the soil surface</tissue>
    </source>
</reference>
<sequence length="151" mass="16335">MLRAKQICSCNDRFLSSPLLTSLLGWGGSGVDDAGGEGHEEDGRALLLAEAAPPPHPPPLLQHHLLAEPHRTELHGHLPLLALLLPLGLLPLLLLLLGAALVGVQAQRLPSLLPVPDPARVAQRLHGEKPRSERISPKRTDRERKRDPGRS</sequence>
<dbReference type="EMBL" id="GBRH01243214">
    <property type="protein sequence ID" value="JAD54681.1"/>
    <property type="molecule type" value="Transcribed_RNA"/>
</dbReference>
<organism evidence="3">
    <name type="scientific">Arundo donax</name>
    <name type="common">Giant reed</name>
    <name type="synonym">Donax arundinaceus</name>
    <dbReference type="NCBI Taxonomy" id="35708"/>
    <lineage>
        <taxon>Eukaryota</taxon>
        <taxon>Viridiplantae</taxon>
        <taxon>Streptophyta</taxon>
        <taxon>Embryophyta</taxon>
        <taxon>Tracheophyta</taxon>
        <taxon>Spermatophyta</taxon>
        <taxon>Magnoliopsida</taxon>
        <taxon>Liliopsida</taxon>
        <taxon>Poales</taxon>
        <taxon>Poaceae</taxon>
        <taxon>PACMAD clade</taxon>
        <taxon>Arundinoideae</taxon>
        <taxon>Arundineae</taxon>
        <taxon>Arundo</taxon>
    </lineage>
</organism>
<accession>A0A0A9AU94</accession>
<feature type="transmembrane region" description="Helical" evidence="2">
    <location>
        <begin position="80"/>
        <end position="104"/>
    </location>
</feature>
<evidence type="ECO:0000313" key="3">
    <source>
        <dbReference type="EMBL" id="JAD54681.1"/>
    </source>
</evidence>
<feature type="compositionally biased region" description="Basic and acidic residues" evidence="1">
    <location>
        <begin position="125"/>
        <end position="151"/>
    </location>
</feature>
<keyword evidence="2" id="KW-1133">Transmembrane helix</keyword>
<keyword evidence="2" id="KW-0472">Membrane</keyword>
<protein>
    <submittedName>
        <fullName evidence="3">Uncharacterized protein</fullName>
    </submittedName>
</protein>
<evidence type="ECO:0000256" key="2">
    <source>
        <dbReference type="SAM" id="Phobius"/>
    </source>
</evidence>
<keyword evidence="2" id="KW-0812">Transmembrane</keyword>
<feature type="region of interest" description="Disordered" evidence="1">
    <location>
        <begin position="120"/>
        <end position="151"/>
    </location>
</feature>
<name>A0A0A9AU94_ARUDO</name>